<dbReference type="Gene3D" id="1.20.1260.10">
    <property type="match status" value="1"/>
</dbReference>
<evidence type="ECO:0000313" key="3">
    <source>
        <dbReference type="EMBL" id="TWG11301.1"/>
    </source>
</evidence>
<comment type="caution">
    <text evidence="3">The sequence shown here is derived from an EMBL/GenBank/DDBJ whole genome shotgun (WGS) entry which is preliminary data.</text>
</comment>
<dbReference type="InterPro" id="IPR012347">
    <property type="entry name" value="Ferritin-like"/>
</dbReference>
<dbReference type="OrthoDB" id="26872at2"/>
<dbReference type="RefSeq" id="WP_122978300.1">
    <property type="nucleotide sequence ID" value="NZ_BOMX01000149.1"/>
</dbReference>
<gene>
    <name evidence="3" type="ORF">FHX34_10631</name>
</gene>
<organism evidence="3 4">
    <name type="scientific">Actinoplanes teichomyceticus</name>
    <dbReference type="NCBI Taxonomy" id="1867"/>
    <lineage>
        <taxon>Bacteria</taxon>
        <taxon>Bacillati</taxon>
        <taxon>Actinomycetota</taxon>
        <taxon>Actinomycetes</taxon>
        <taxon>Micromonosporales</taxon>
        <taxon>Micromonosporaceae</taxon>
        <taxon>Actinoplanes</taxon>
    </lineage>
</organism>
<feature type="region of interest" description="Disordered" evidence="1">
    <location>
        <begin position="40"/>
        <end position="59"/>
    </location>
</feature>
<feature type="compositionally biased region" description="Low complexity" evidence="1">
    <location>
        <begin position="43"/>
        <end position="59"/>
    </location>
</feature>
<dbReference type="EMBL" id="VIWY01000006">
    <property type="protein sequence ID" value="TWG11301.1"/>
    <property type="molecule type" value="Genomic_DNA"/>
</dbReference>
<dbReference type="InterPro" id="IPR005183">
    <property type="entry name" value="DUF305_CopM-like"/>
</dbReference>
<dbReference type="Proteomes" id="UP000320239">
    <property type="component" value="Unassembled WGS sequence"/>
</dbReference>
<feature type="domain" description="DUF305" evidence="2">
    <location>
        <begin position="66"/>
        <end position="213"/>
    </location>
</feature>
<accession>A0A561VI65</accession>
<evidence type="ECO:0000259" key="2">
    <source>
        <dbReference type="Pfam" id="PF03713"/>
    </source>
</evidence>
<evidence type="ECO:0000313" key="4">
    <source>
        <dbReference type="Proteomes" id="UP000320239"/>
    </source>
</evidence>
<dbReference type="AlphaFoldDB" id="A0A561VI65"/>
<dbReference type="PROSITE" id="PS51257">
    <property type="entry name" value="PROKAR_LIPOPROTEIN"/>
    <property type="match status" value="1"/>
</dbReference>
<proteinExistence type="predicted"/>
<dbReference type="PANTHER" id="PTHR36933:SF1">
    <property type="entry name" value="SLL0788 PROTEIN"/>
    <property type="match status" value="1"/>
</dbReference>
<protein>
    <submittedName>
        <fullName evidence="3">Uncharacterized protein (DUF305 family)</fullName>
    </submittedName>
</protein>
<dbReference type="PANTHER" id="PTHR36933">
    <property type="entry name" value="SLL0788 PROTEIN"/>
    <property type="match status" value="1"/>
</dbReference>
<reference evidence="3 4" key="1">
    <citation type="submission" date="2019-06" db="EMBL/GenBank/DDBJ databases">
        <title>Sequencing the genomes of 1000 actinobacteria strains.</title>
        <authorList>
            <person name="Klenk H.-P."/>
        </authorList>
    </citation>
    <scope>NUCLEOTIDE SEQUENCE [LARGE SCALE GENOMIC DNA]</scope>
    <source>
        <strain evidence="3 4">DSM 43866</strain>
    </source>
</reference>
<sequence>MMYTSARSVSRRRRGLLAAAAAVGAAVLLAACGGGTESGMDHGGTATPTGTASAGVPAAGTHNDADVAFAQQMIPHHRQAVEMAAMADGRAGDARVTALAGQIRAAQQPEIDTMTGWLTAWGAPAPSAGDTMGDMHHDAMPGGMSESDMTALHNAKGAEFDKQFLTMMIEHHEGAVEMARTETAQGADPQAKALAQKIITAQQAEIATMKGILAQL</sequence>
<name>A0A561VI65_ACTTI</name>
<keyword evidence="4" id="KW-1185">Reference proteome</keyword>
<evidence type="ECO:0000256" key="1">
    <source>
        <dbReference type="SAM" id="MobiDB-lite"/>
    </source>
</evidence>
<dbReference type="Pfam" id="PF03713">
    <property type="entry name" value="DUF305"/>
    <property type="match status" value="1"/>
</dbReference>